<dbReference type="PANTHER" id="PTHR10543">
    <property type="entry name" value="BETA-CAROTENE DIOXYGENASE"/>
    <property type="match status" value="1"/>
</dbReference>
<proteinExistence type="inferred from homology"/>
<keyword evidence="4 5" id="KW-0408">Iron</keyword>
<evidence type="ECO:0000313" key="8">
    <source>
        <dbReference type="Proteomes" id="UP001152759"/>
    </source>
</evidence>
<keyword evidence="3" id="KW-0560">Oxidoreductase</keyword>
<dbReference type="GO" id="GO:0010436">
    <property type="term" value="F:carotenoid dioxygenase activity"/>
    <property type="evidence" value="ECO:0007669"/>
    <property type="project" value="TreeGrafter"/>
</dbReference>
<evidence type="ECO:0000256" key="1">
    <source>
        <dbReference type="ARBA" id="ARBA00006787"/>
    </source>
</evidence>
<comment type="cofactor">
    <cofactor evidence="5">
        <name>Fe(2+)</name>
        <dbReference type="ChEBI" id="CHEBI:29033"/>
    </cofactor>
    <text evidence="5">Binds 1 Fe(2+) ion per subunit.</text>
</comment>
<feature type="binding site" evidence="5">
    <location>
        <position position="327"/>
    </location>
    <ligand>
        <name>Fe cation</name>
        <dbReference type="ChEBI" id="CHEBI:24875"/>
        <note>catalytic</note>
    </ligand>
</feature>
<organism evidence="7 8">
    <name type="scientific">Bemisia tabaci</name>
    <name type="common">Sweetpotato whitefly</name>
    <name type="synonym">Aleurodes tabaci</name>
    <dbReference type="NCBI Taxonomy" id="7038"/>
    <lineage>
        <taxon>Eukaryota</taxon>
        <taxon>Metazoa</taxon>
        <taxon>Ecdysozoa</taxon>
        <taxon>Arthropoda</taxon>
        <taxon>Hexapoda</taxon>
        <taxon>Insecta</taxon>
        <taxon>Pterygota</taxon>
        <taxon>Neoptera</taxon>
        <taxon>Paraneoptera</taxon>
        <taxon>Hemiptera</taxon>
        <taxon>Sternorrhyncha</taxon>
        <taxon>Aleyrodoidea</taxon>
        <taxon>Aleyrodidae</taxon>
        <taxon>Aleyrodinae</taxon>
        <taxon>Bemisia</taxon>
    </lineage>
</organism>
<name>A0A9P0F2A7_BEMTA</name>
<evidence type="ECO:0008006" key="9">
    <source>
        <dbReference type="Google" id="ProtNLM"/>
    </source>
</evidence>
<sequence length="616" mass="69718">MKSLRDMFERIEVKNQLCTGEVREANCDVSIWMRSCEKEILQPIDGTVTGTVPEWLRGSLLRNGPGNMKFGNMKFKHLFDCSALIHRVSSVFNPSECWSDNALVSIYPIADQYYAFTEVPVIHRIQPDTLKTLQRVVKDRRDLSSPVVKLLSEHERHLIDSRAEYYEFTPCAVAPSILQMQHGQSSSTNSCISAPSSALVLFFALLPDCSSTVCLVSEKAPINVSNYINIVNHTSHPHIDKDGTVYNLGMTLQPAGPRYIIIQFPRTSSKYDDNNNNITQEDDSNNLWKDKRRKDASGTGEDRSAFEEARIVGSVPVRWTLYPSYMHSFGMTQNYFIIVEQPICVSAVKAAACIIANDPVVKTFKWFEKEKTMFYVISRATGKLVRSFSAEAFFYLHIINQYEDQGHIVIDICCYKNPSMLDCMYFDALKNASSNPNYAKMFRGRPLRYILPMGKIPNNKNTNLVKLPTARATAFQQSKSTVSLFPELLSNIGCETPRINYDRCGGKKYRYFYAISSDVDLENPGTLIKVDTVNRTRKLWCEPNVYPSEPVFVAAPNARREDDGVVLSALVWGGQYVNKVALLILDATTWTEIARSEFITHGPVPKCLHGWFIPSQ</sequence>
<feature type="binding site" evidence="5">
    <location>
        <position position="236"/>
    </location>
    <ligand>
        <name>Fe cation</name>
        <dbReference type="ChEBI" id="CHEBI:24875"/>
        <note>catalytic</note>
    </ligand>
</feature>
<dbReference type="InterPro" id="IPR004294">
    <property type="entry name" value="Carotenoid_Oase"/>
</dbReference>
<keyword evidence="2 5" id="KW-0479">Metal-binding</keyword>
<dbReference type="GO" id="GO:0016121">
    <property type="term" value="P:carotene catabolic process"/>
    <property type="evidence" value="ECO:0007669"/>
    <property type="project" value="TreeGrafter"/>
</dbReference>
<dbReference type="AlphaFoldDB" id="A0A9P0F2A7"/>
<evidence type="ECO:0000256" key="2">
    <source>
        <dbReference type="ARBA" id="ARBA00022723"/>
    </source>
</evidence>
<evidence type="ECO:0000256" key="6">
    <source>
        <dbReference type="SAM" id="MobiDB-lite"/>
    </source>
</evidence>
<keyword evidence="8" id="KW-1185">Reference proteome</keyword>
<dbReference type="GO" id="GO:0003834">
    <property type="term" value="F:beta-carotene 15,15'-dioxygenase activity"/>
    <property type="evidence" value="ECO:0007669"/>
    <property type="project" value="TreeGrafter"/>
</dbReference>
<reference evidence="7" key="1">
    <citation type="submission" date="2021-12" db="EMBL/GenBank/DDBJ databases">
        <authorList>
            <person name="King R."/>
        </authorList>
    </citation>
    <scope>NUCLEOTIDE SEQUENCE</scope>
</reference>
<dbReference type="Proteomes" id="UP001152759">
    <property type="component" value="Chromosome 4"/>
</dbReference>
<gene>
    <name evidence="7" type="ORF">BEMITA_LOCUS7820</name>
</gene>
<dbReference type="PANTHER" id="PTHR10543:SF24">
    <property type="entry name" value="CAROTENOID ISOMEROOXYGENASE"/>
    <property type="match status" value="1"/>
</dbReference>
<accession>A0A9P0F2A7</accession>
<evidence type="ECO:0000313" key="7">
    <source>
        <dbReference type="EMBL" id="CAH0388940.1"/>
    </source>
</evidence>
<comment type="similarity">
    <text evidence="1">Belongs to the carotenoid oxygenase family.</text>
</comment>
<dbReference type="Pfam" id="PF03055">
    <property type="entry name" value="RPE65"/>
    <property type="match status" value="2"/>
</dbReference>
<dbReference type="GO" id="GO:0046872">
    <property type="term" value="F:metal ion binding"/>
    <property type="evidence" value="ECO:0007669"/>
    <property type="project" value="UniProtKB-KW"/>
</dbReference>
<evidence type="ECO:0000256" key="3">
    <source>
        <dbReference type="ARBA" id="ARBA00023002"/>
    </source>
</evidence>
<evidence type="ECO:0000256" key="4">
    <source>
        <dbReference type="ARBA" id="ARBA00023004"/>
    </source>
</evidence>
<evidence type="ECO:0000256" key="5">
    <source>
        <dbReference type="PIRSR" id="PIRSR604294-1"/>
    </source>
</evidence>
<dbReference type="GO" id="GO:0042574">
    <property type="term" value="P:retinal metabolic process"/>
    <property type="evidence" value="ECO:0007669"/>
    <property type="project" value="TreeGrafter"/>
</dbReference>
<feature type="binding site" evidence="5">
    <location>
        <position position="397"/>
    </location>
    <ligand>
        <name>Fe cation</name>
        <dbReference type="ChEBI" id="CHEBI:24875"/>
        <note>catalytic</note>
    </ligand>
</feature>
<feature type="binding site" evidence="5">
    <location>
        <position position="609"/>
    </location>
    <ligand>
        <name>Fe cation</name>
        <dbReference type="ChEBI" id="CHEBI:24875"/>
        <note>catalytic</note>
    </ligand>
</feature>
<protein>
    <recommendedName>
        <fullName evidence="9">Carotenoid isomerooxygenase</fullName>
    </recommendedName>
</protein>
<feature type="region of interest" description="Disordered" evidence="6">
    <location>
        <begin position="271"/>
        <end position="301"/>
    </location>
</feature>
<dbReference type="EMBL" id="OU963865">
    <property type="protein sequence ID" value="CAH0388940.1"/>
    <property type="molecule type" value="Genomic_DNA"/>
</dbReference>